<dbReference type="PANTHER" id="PTHR22946">
    <property type="entry name" value="DIENELACTONE HYDROLASE DOMAIN-CONTAINING PROTEIN-RELATED"/>
    <property type="match status" value="1"/>
</dbReference>
<comment type="caution">
    <text evidence="3">The sequence shown here is derived from an EMBL/GenBank/DDBJ whole genome shotgun (WGS) entry which is preliminary data.</text>
</comment>
<feature type="compositionally biased region" description="Basic residues" evidence="2">
    <location>
        <begin position="50"/>
        <end position="74"/>
    </location>
</feature>
<protein>
    <submittedName>
        <fullName evidence="3">Alpha/beta hydrolase</fullName>
    </submittedName>
</protein>
<keyword evidence="4" id="KW-1185">Reference proteome</keyword>
<dbReference type="InterPro" id="IPR050261">
    <property type="entry name" value="FrsA_esterase"/>
</dbReference>
<reference evidence="3 4" key="2">
    <citation type="submission" date="2019-02" db="EMBL/GenBank/DDBJ databases">
        <title>'Lichenibacterium ramalinii' gen. nov. sp. nov., 'Lichenibacterium minor' gen. nov. sp. nov.</title>
        <authorList>
            <person name="Pankratov T."/>
        </authorList>
    </citation>
    <scope>NUCLEOTIDE SEQUENCE [LARGE SCALE GENOMIC DNA]</scope>
    <source>
        <strain evidence="3 4">RmlP001</strain>
    </source>
</reference>
<evidence type="ECO:0000256" key="1">
    <source>
        <dbReference type="ARBA" id="ARBA00022801"/>
    </source>
</evidence>
<sequence>MCAGRPPMRCGAAPRPSSRRSPPSSRRPSWRPRPQRRGRDRAACPYDPGRRRRPPPRRAARPPGTRHRVTRSLRRPAPIGVRSMPSVPYDLQRRVGRFRDQRWLLDAVVRLVGPEFDQSRLHYLAAPMSPDFQGAVMGLQGQIKRWDDIAPTFAGLARRFELQARAALAQGHAVTAGDGFFAAAVMYGGAQWPIFADTDLLQALERKKAECYAAYAERADHRIDAVEVPFRGRTLAAHLHLPPGYAGGELPCLVMIEGMDAFKELAIFASADRFLRRGFACLVIDGPGQGTALARGIAFDPATYGELGPAAFDVAAARPEVDAARIMAWGLSFGSYWATVMAAHEPRFAACAVMYTCFHPGNWPLLEMASPSFRQRMMFMTGAADEAALEALMPAMDVRPLSAKLAMPYFVMAGEDDSLSDLGFTIAHLNAVTGPKTLVLYAGEEHGMGGSRSSQLGTPFFLLIADWLADRAAGQPLDSTYNVVDRTGRLHAEPWGGTRTLQYGAPLGVDQLWSDDGPVGLS</sequence>
<dbReference type="InterPro" id="IPR029058">
    <property type="entry name" value="AB_hydrolase_fold"/>
</dbReference>
<dbReference type="GO" id="GO:0016787">
    <property type="term" value="F:hydrolase activity"/>
    <property type="evidence" value="ECO:0007669"/>
    <property type="project" value="UniProtKB-KW"/>
</dbReference>
<gene>
    <name evidence="3" type="ORF">D3272_17720</name>
</gene>
<reference evidence="3 4" key="1">
    <citation type="submission" date="2018-09" db="EMBL/GenBank/DDBJ databases">
        <authorList>
            <person name="Grouzdev D.S."/>
            <person name="Krutkina M.S."/>
        </authorList>
    </citation>
    <scope>NUCLEOTIDE SEQUENCE [LARGE SCALE GENOMIC DNA]</scope>
    <source>
        <strain evidence="3 4">RmlP001</strain>
    </source>
</reference>
<feature type="region of interest" description="Disordered" evidence="2">
    <location>
        <begin position="1"/>
        <end position="81"/>
    </location>
</feature>
<accession>A0A4Q2R9D1</accession>
<organism evidence="3 4">
    <name type="scientific">Lichenibacterium ramalinae</name>
    <dbReference type="NCBI Taxonomy" id="2316527"/>
    <lineage>
        <taxon>Bacteria</taxon>
        <taxon>Pseudomonadati</taxon>
        <taxon>Pseudomonadota</taxon>
        <taxon>Alphaproteobacteria</taxon>
        <taxon>Hyphomicrobiales</taxon>
        <taxon>Lichenihabitantaceae</taxon>
        <taxon>Lichenibacterium</taxon>
    </lineage>
</organism>
<dbReference type="PANTHER" id="PTHR22946:SF12">
    <property type="entry name" value="CONIDIAL PIGMENT BIOSYNTHESIS PROTEIN AYG1 (AFU_ORTHOLOGUE AFUA_2G17550)"/>
    <property type="match status" value="1"/>
</dbReference>
<dbReference type="InterPro" id="IPR010520">
    <property type="entry name" value="FrsA-like"/>
</dbReference>
<evidence type="ECO:0000313" key="4">
    <source>
        <dbReference type="Proteomes" id="UP000289411"/>
    </source>
</evidence>
<dbReference type="AlphaFoldDB" id="A0A4Q2R9D1"/>
<dbReference type="Gene3D" id="1.20.1440.110">
    <property type="entry name" value="acylaminoacyl peptidase"/>
    <property type="match status" value="1"/>
</dbReference>
<evidence type="ECO:0000313" key="3">
    <source>
        <dbReference type="EMBL" id="RYB03262.1"/>
    </source>
</evidence>
<dbReference type="Gene3D" id="3.40.50.1820">
    <property type="entry name" value="alpha/beta hydrolase"/>
    <property type="match status" value="1"/>
</dbReference>
<dbReference type="SUPFAM" id="SSF53474">
    <property type="entry name" value="alpha/beta-Hydrolases"/>
    <property type="match status" value="1"/>
</dbReference>
<dbReference type="Proteomes" id="UP000289411">
    <property type="component" value="Unassembled WGS sequence"/>
</dbReference>
<proteinExistence type="predicted"/>
<dbReference type="EMBL" id="QYBC01000015">
    <property type="protein sequence ID" value="RYB03262.1"/>
    <property type="molecule type" value="Genomic_DNA"/>
</dbReference>
<keyword evidence="1 3" id="KW-0378">Hydrolase</keyword>
<feature type="compositionally biased region" description="Basic residues" evidence="2">
    <location>
        <begin position="28"/>
        <end position="39"/>
    </location>
</feature>
<evidence type="ECO:0000256" key="2">
    <source>
        <dbReference type="SAM" id="MobiDB-lite"/>
    </source>
</evidence>
<feature type="compositionally biased region" description="Low complexity" evidence="2">
    <location>
        <begin position="14"/>
        <end position="27"/>
    </location>
</feature>
<name>A0A4Q2R9D1_9HYPH</name>
<dbReference type="OrthoDB" id="217645at2"/>
<dbReference type="Pfam" id="PF06500">
    <property type="entry name" value="FrsA-like"/>
    <property type="match status" value="1"/>
</dbReference>